<dbReference type="Proteomes" id="UP001589647">
    <property type="component" value="Unassembled WGS sequence"/>
</dbReference>
<dbReference type="SUPFAM" id="SSF46689">
    <property type="entry name" value="Homeodomain-like"/>
    <property type="match status" value="1"/>
</dbReference>
<dbReference type="PANTHER" id="PTHR30055">
    <property type="entry name" value="HTH-TYPE TRANSCRIPTIONAL REGULATOR RUTR"/>
    <property type="match status" value="1"/>
</dbReference>
<organism evidence="6 7">
    <name type="scientific">Nonomuraea spiralis</name>
    <dbReference type="NCBI Taxonomy" id="46182"/>
    <lineage>
        <taxon>Bacteria</taxon>
        <taxon>Bacillati</taxon>
        <taxon>Actinomycetota</taxon>
        <taxon>Actinomycetes</taxon>
        <taxon>Streptosporangiales</taxon>
        <taxon>Streptosporangiaceae</taxon>
        <taxon>Nonomuraea</taxon>
    </lineage>
</organism>
<evidence type="ECO:0000256" key="2">
    <source>
        <dbReference type="ARBA" id="ARBA00023125"/>
    </source>
</evidence>
<dbReference type="PRINTS" id="PR00455">
    <property type="entry name" value="HTHTETR"/>
</dbReference>
<evidence type="ECO:0000259" key="5">
    <source>
        <dbReference type="PROSITE" id="PS50977"/>
    </source>
</evidence>
<evidence type="ECO:0000256" key="1">
    <source>
        <dbReference type="ARBA" id="ARBA00023015"/>
    </source>
</evidence>
<proteinExistence type="predicted"/>
<dbReference type="PANTHER" id="PTHR30055:SF234">
    <property type="entry name" value="HTH-TYPE TRANSCRIPTIONAL REGULATOR BETI"/>
    <property type="match status" value="1"/>
</dbReference>
<dbReference type="Gene3D" id="1.10.357.10">
    <property type="entry name" value="Tetracycline Repressor, domain 2"/>
    <property type="match status" value="1"/>
</dbReference>
<gene>
    <name evidence="6" type="ORF">ACFFV7_45885</name>
</gene>
<keyword evidence="1" id="KW-0805">Transcription regulation</keyword>
<evidence type="ECO:0000313" key="6">
    <source>
        <dbReference type="EMBL" id="MFB9208580.1"/>
    </source>
</evidence>
<feature type="DNA-binding region" description="H-T-H motif" evidence="4">
    <location>
        <begin position="36"/>
        <end position="55"/>
    </location>
</feature>
<dbReference type="InterPro" id="IPR049445">
    <property type="entry name" value="TetR_SbtR-like_C"/>
</dbReference>
<dbReference type="PROSITE" id="PS50977">
    <property type="entry name" value="HTH_TETR_2"/>
    <property type="match status" value="1"/>
</dbReference>
<reference evidence="6 7" key="1">
    <citation type="submission" date="2024-09" db="EMBL/GenBank/DDBJ databases">
        <authorList>
            <person name="Sun Q."/>
            <person name="Mori K."/>
        </authorList>
    </citation>
    <scope>NUCLEOTIDE SEQUENCE [LARGE SCALE GENOMIC DNA]</scope>
    <source>
        <strain evidence="6 7">CCM 3426</strain>
    </source>
</reference>
<dbReference type="InterPro" id="IPR009057">
    <property type="entry name" value="Homeodomain-like_sf"/>
</dbReference>
<name>A0ABV5IXD3_9ACTN</name>
<dbReference type="InterPro" id="IPR001647">
    <property type="entry name" value="HTH_TetR"/>
</dbReference>
<keyword evidence="7" id="KW-1185">Reference proteome</keyword>
<evidence type="ECO:0000313" key="7">
    <source>
        <dbReference type="Proteomes" id="UP001589647"/>
    </source>
</evidence>
<keyword evidence="3" id="KW-0804">Transcription</keyword>
<dbReference type="InterPro" id="IPR036271">
    <property type="entry name" value="Tet_transcr_reg_TetR-rel_C_sf"/>
</dbReference>
<feature type="domain" description="HTH tetR-type" evidence="5">
    <location>
        <begin position="14"/>
        <end position="73"/>
    </location>
</feature>
<dbReference type="InterPro" id="IPR050109">
    <property type="entry name" value="HTH-type_TetR-like_transc_reg"/>
</dbReference>
<evidence type="ECO:0000256" key="4">
    <source>
        <dbReference type="PROSITE-ProRule" id="PRU00335"/>
    </source>
</evidence>
<dbReference type="SUPFAM" id="SSF48498">
    <property type="entry name" value="Tetracyclin repressor-like, C-terminal domain"/>
    <property type="match status" value="1"/>
</dbReference>
<accession>A0ABV5IXD3</accession>
<dbReference type="Pfam" id="PF21597">
    <property type="entry name" value="TetR_C_43"/>
    <property type="match status" value="1"/>
</dbReference>
<dbReference type="RefSeq" id="WP_189647623.1">
    <property type="nucleotide sequence ID" value="NZ_BMRC01000005.1"/>
</dbReference>
<dbReference type="Pfam" id="PF00440">
    <property type="entry name" value="TetR_N"/>
    <property type="match status" value="1"/>
</dbReference>
<protein>
    <submittedName>
        <fullName evidence="6">TetR/AcrR family transcriptional regulator</fullName>
    </submittedName>
</protein>
<keyword evidence="2 4" id="KW-0238">DNA-binding</keyword>
<comment type="caution">
    <text evidence="6">The sequence shown here is derived from an EMBL/GenBank/DDBJ whole genome shotgun (WGS) entry which is preliminary data.</text>
</comment>
<dbReference type="EMBL" id="JBHMEI010000078">
    <property type="protein sequence ID" value="MFB9208580.1"/>
    <property type="molecule type" value="Genomic_DNA"/>
</dbReference>
<sequence length="189" mass="20665">MANAPRRARRTDAARNARLLLSAAKELFAEHGPGVALDDVARRAGLGNATLYRHFPTRTDLIVAVYADEVTVLCDLGARLLDEPSPGEALFTWLDAFVAHISDKRALALAGTDTSQERRAELFRQWHDSMRSTADKLLMRAQRAGEVRTDLTLDHLLALTNATAIAGADANEARHLLHLLHHGFTGPTS</sequence>
<evidence type="ECO:0000256" key="3">
    <source>
        <dbReference type="ARBA" id="ARBA00023163"/>
    </source>
</evidence>